<evidence type="ECO:0000256" key="3">
    <source>
        <dbReference type="ARBA" id="ARBA00022741"/>
    </source>
</evidence>
<protein>
    <recommendedName>
        <fullName evidence="1">phosphatidylinositol 3-kinase</fullName>
        <ecNumber evidence="1">2.7.1.137</ecNumber>
    </recommendedName>
</protein>
<dbReference type="Proteomes" id="UP000195012">
    <property type="component" value="Unassembled WGS sequence"/>
</dbReference>
<dbReference type="VEuPathDB" id="PlasmoDB:PKA1H_100023000"/>
<dbReference type="SMART" id="SM00146">
    <property type="entry name" value="PI3Kc"/>
    <property type="match status" value="1"/>
</dbReference>
<dbReference type="GO" id="GO:0005524">
    <property type="term" value="F:ATP binding"/>
    <property type="evidence" value="ECO:0007669"/>
    <property type="project" value="UniProtKB-KW"/>
</dbReference>
<dbReference type="VEuPathDB" id="PlasmoDB:PKNOH_S07455900"/>
<dbReference type="SUPFAM" id="SSF56112">
    <property type="entry name" value="Protein kinase-like (PK-like)"/>
    <property type="match status" value="1"/>
</dbReference>
<dbReference type="Gene3D" id="1.10.1070.11">
    <property type="entry name" value="Phosphatidylinositol 3-/4-kinase, catalytic domain"/>
    <property type="match status" value="1"/>
</dbReference>
<name>A0A1Y3DR68_PLAKN</name>
<dbReference type="PROSITE" id="PS50290">
    <property type="entry name" value="PI3_4_KINASE_3"/>
    <property type="match status" value="1"/>
</dbReference>
<dbReference type="InterPro" id="IPR011009">
    <property type="entry name" value="Kinase-like_dom_sf"/>
</dbReference>
<organism evidence="9 10">
    <name type="scientific">Plasmodium knowlesi</name>
    <dbReference type="NCBI Taxonomy" id="5850"/>
    <lineage>
        <taxon>Eukaryota</taxon>
        <taxon>Sar</taxon>
        <taxon>Alveolata</taxon>
        <taxon>Apicomplexa</taxon>
        <taxon>Aconoidasida</taxon>
        <taxon>Haemosporida</taxon>
        <taxon>Plasmodiidae</taxon>
        <taxon>Plasmodium</taxon>
        <taxon>Plasmodium (Plasmodium)</taxon>
    </lineage>
</organism>
<keyword evidence="5" id="KW-0067">ATP-binding</keyword>
<dbReference type="InterPro" id="IPR001263">
    <property type="entry name" value="PI3K_accessory_dom"/>
</dbReference>
<feature type="compositionally biased region" description="Basic and acidic residues" evidence="6">
    <location>
        <begin position="107"/>
        <end position="116"/>
    </location>
</feature>
<evidence type="ECO:0000256" key="1">
    <source>
        <dbReference type="ARBA" id="ARBA00012073"/>
    </source>
</evidence>
<dbReference type="PANTHER" id="PTHR10048:SF7">
    <property type="entry name" value="PHOSPHATIDYLINOSITOL 3-KINASE CATALYTIC SUBUNIT TYPE 3"/>
    <property type="match status" value="1"/>
</dbReference>
<dbReference type="InterPro" id="IPR016024">
    <property type="entry name" value="ARM-type_fold"/>
</dbReference>
<feature type="compositionally biased region" description="Basic and acidic residues" evidence="6">
    <location>
        <begin position="249"/>
        <end position="263"/>
    </location>
</feature>
<dbReference type="InterPro" id="IPR000403">
    <property type="entry name" value="PI3/4_kinase_cat_dom"/>
</dbReference>
<reference evidence="9 10" key="1">
    <citation type="submission" date="2017-05" db="EMBL/GenBank/DDBJ databases">
        <title>PacBio assembly of a Plasmodium knowlesi genome sequence with Hi-C correction and manual annotation of the SICAvar gene family.</title>
        <authorList>
            <person name="Lapp S.A."/>
            <person name="Geraldo J.A."/>
            <person name="Chien J.-T."/>
            <person name="Ay F."/>
            <person name="Pakala S.B."/>
            <person name="Batugedara G."/>
            <person name="Humphrey J.C."/>
            <person name="Debarry J.D."/>
            <person name="Le Roch K.G."/>
            <person name="Galinski M.R."/>
            <person name="Kissinger J.C."/>
        </authorList>
    </citation>
    <scope>NUCLEOTIDE SEQUENCE [LARGE SCALE GENOMIC DNA]</scope>
    <source>
        <strain evidence="10">Malayan Strain Pk1 (A+)</strain>
    </source>
</reference>
<evidence type="ECO:0000313" key="10">
    <source>
        <dbReference type="Proteomes" id="UP000195012"/>
    </source>
</evidence>
<dbReference type="PROSITE" id="PS51545">
    <property type="entry name" value="PIK_HELICAL"/>
    <property type="match status" value="1"/>
</dbReference>
<dbReference type="PROSITE" id="PS00916">
    <property type="entry name" value="PI3_4_KINASE_2"/>
    <property type="match status" value="1"/>
</dbReference>
<dbReference type="Pfam" id="PF00613">
    <property type="entry name" value="PI3Ka"/>
    <property type="match status" value="1"/>
</dbReference>
<evidence type="ECO:0000313" key="9">
    <source>
        <dbReference type="EMBL" id="OTN67094.1"/>
    </source>
</evidence>
<keyword evidence="3" id="KW-0547">Nucleotide-binding</keyword>
<feature type="domain" description="PI3K/PI4K catalytic" evidence="7">
    <location>
        <begin position="1509"/>
        <end position="1776"/>
    </location>
</feature>
<dbReference type="OrthoDB" id="67688at2759"/>
<dbReference type="Pfam" id="PF00454">
    <property type="entry name" value="PI3_PI4_kinase"/>
    <property type="match status" value="1"/>
</dbReference>
<feature type="region of interest" description="Disordered" evidence="6">
    <location>
        <begin position="31"/>
        <end position="80"/>
    </location>
</feature>
<accession>A0A1Y3DR68</accession>
<feature type="compositionally biased region" description="Basic and acidic residues" evidence="6">
    <location>
        <begin position="293"/>
        <end position="304"/>
    </location>
</feature>
<dbReference type="Gene3D" id="1.25.40.70">
    <property type="entry name" value="Phosphatidylinositol 3-kinase, accessory domain (PIK)"/>
    <property type="match status" value="1"/>
</dbReference>
<dbReference type="EC" id="2.7.1.137" evidence="1"/>
<evidence type="ECO:0000256" key="5">
    <source>
        <dbReference type="ARBA" id="ARBA00022840"/>
    </source>
</evidence>
<dbReference type="FunFam" id="1.10.1070.11:FF:000002">
    <property type="entry name" value="Phosphatidylinositol 3-kinase catalytic subunit type 3"/>
    <property type="match status" value="1"/>
</dbReference>
<gene>
    <name evidence="9" type="ORF">PKNOH_S07455900</name>
</gene>
<feature type="region of interest" description="Disordered" evidence="6">
    <location>
        <begin position="246"/>
        <end position="319"/>
    </location>
</feature>
<feature type="region of interest" description="Disordered" evidence="6">
    <location>
        <begin position="503"/>
        <end position="538"/>
    </location>
</feature>
<dbReference type="PANTHER" id="PTHR10048">
    <property type="entry name" value="PHOSPHATIDYLINOSITOL KINASE"/>
    <property type="match status" value="1"/>
</dbReference>
<feature type="region of interest" description="Disordered" evidence="6">
    <location>
        <begin position="98"/>
        <end position="131"/>
    </location>
</feature>
<proteinExistence type="predicted"/>
<evidence type="ECO:0000259" key="8">
    <source>
        <dbReference type="PROSITE" id="PS51545"/>
    </source>
</evidence>
<dbReference type="GO" id="GO:0006897">
    <property type="term" value="P:endocytosis"/>
    <property type="evidence" value="ECO:0007669"/>
    <property type="project" value="TreeGrafter"/>
</dbReference>
<dbReference type="SUPFAM" id="SSF48371">
    <property type="entry name" value="ARM repeat"/>
    <property type="match status" value="1"/>
</dbReference>
<dbReference type="GO" id="GO:0000045">
    <property type="term" value="P:autophagosome assembly"/>
    <property type="evidence" value="ECO:0007669"/>
    <property type="project" value="TreeGrafter"/>
</dbReference>
<dbReference type="GO" id="GO:0016303">
    <property type="term" value="F:1-phosphatidylinositol-3-kinase activity"/>
    <property type="evidence" value="ECO:0007669"/>
    <property type="project" value="UniProtKB-EC"/>
</dbReference>
<dbReference type="GO" id="GO:0048015">
    <property type="term" value="P:phosphatidylinositol-mediated signaling"/>
    <property type="evidence" value="ECO:0007669"/>
    <property type="project" value="TreeGrafter"/>
</dbReference>
<dbReference type="GO" id="GO:0000407">
    <property type="term" value="C:phagophore assembly site"/>
    <property type="evidence" value="ECO:0007669"/>
    <property type="project" value="TreeGrafter"/>
</dbReference>
<feature type="domain" description="PIK helical" evidence="8">
    <location>
        <begin position="864"/>
        <end position="1046"/>
    </location>
</feature>
<evidence type="ECO:0000256" key="4">
    <source>
        <dbReference type="ARBA" id="ARBA00022777"/>
    </source>
</evidence>
<dbReference type="InterPro" id="IPR018936">
    <property type="entry name" value="PI3/4_kinase_CS"/>
</dbReference>
<dbReference type="GO" id="GO:0005777">
    <property type="term" value="C:peroxisome"/>
    <property type="evidence" value="ECO:0007669"/>
    <property type="project" value="TreeGrafter"/>
</dbReference>
<dbReference type="EMBL" id="NETL01000021">
    <property type="protein sequence ID" value="OTN67094.1"/>
    <property type="molecule type" value="Genomic_DNA"/>
</dbReference>
<evidence type="ECO:0000256" key="2">
    <source>
        <dbReference type="ARBA" id="ARBA00022679"/>
    </source>
</evidence>
<dbReference type="InterPro" id="IPR057756">
    <property type="entry name" value="PI3-kinase_type3/VPS34_cat"/>
</dbReference>
<dbReference type="CDD" id="cd00896">
    <property type="entry name" value="PI3Kc_III"/>
    <property type="match status" value="1"/>
</dbReference>
<dbReference type="InterPro" id="IPR015433">
    <property type="entry name" value="PI3/4_kinase"/>
</dbReference>
<dbReference type="GO" id="GO:0034272">
    <property type="term" value="C:phosphatidylinositol 3-kinase complex, class III, type II"/>
    <property type="evidence" value="ECO:0007669"/>
    <property type="project" value="TreeGrafter"/>
</dbReference>
<dbReference type="InterPro" id="IPR042236">
    <property type="entry name" value="PI3K_accessory_sf"/>
</dbReference>
<dbReference type="SMART" id="SM00145">
    <property type="entry name" value="PI3Ka"/>
    <property type="match status" value="1"/>
</dbReference>
<dbReference type="OMA" id="RRISEMY"/>
<evidence type="ECO:0000259" key="7">
    <source>
        <dbReference type="PROSITE" id="PS50290"/>
    </source>
</evidence>
<dbReference type="InterPro" id="IPR036940">
    <property type="entry name" value="PI3/4_kinase_cat_sf"/>
</dbReference>
<dbReference type="Gene3D" id="3.30.1010.10">
    <property type="entry name" value="Phosphatidylinositol 3-kinase Catalytic Subunit, Chain A, domain 4"/>
    <property type="match status" value="1"/>
</dbReference>
<keyword evidence="2" id="KW-0808">Transferase</keyword>
<keyword evidence="4 9" id="KW-0418">Kinase</keyword>
<sequence>MNNTSIKDVRDYFSVRLSLFTVFKGGHRCDVHSTRRRRSHGVKDRAVDPGEAASSPPDEDANDIAANTANTVSSPNGESKTVFLRKMRRLEKFKYLQRKRKKKHLIMSKDGKERIRPGRGNSKRRVPPIQLKGTTVTIGAGLTSGLDSKLNRNKRREHSDVKYAGEEEIPSDEFEATCYLLMDKEFYSHPVSVRCAASSRRKSHRAKQLSNKCVNHWGENLRRCTRVKKDELQNYDNRIAEDMANILSKSERKSSTSGKRDTGEGEQLFKNSLGGNNLSSGREPHTGGPAKCDSCRDNHSDNSPKENSTTMPRNRKAKAIRRNLCTINRTLNYPIRYSQLSPKSYLFFLIQHREKKDWKFYSYCRVFSPSGAIKQGLQIKKLYHLGRKEKIQDIITSALRKKIAHMDDNSFRKSTSHQSIISFLQGNSVYRDLLCLYRRSRKGSVQRRRDQFSQVVLSREGSIENVRSGASSEMDSHHSILPLREEKKERNVLRGVYEADEMDDPHDTLVDTTSHRSAKGHEKSIFPTGSENPPHRHGTNTFYQTMKQYNRISRYVRSVRRIFFGWDTPVENCLSAGRIICQADDHREVTEENVNEEHRFDFTQGEILMKEEQRKHNGCVSFRVTNLGRKKKYIYMTSQVKRLRRKLRQYEWELFCAGGRIYHEYGKPGHSFEDTLPKRNRVVASLRRISEMYAQWKIKEKAHIAGFLFFHFSLFNERCIYYGDRKGENHQEGAHRKESYPTNCHPDNRDDGDYGSNWFFNSFDYVGEVDGTPGRGTSSVVRAFLKRVKRPVIGGKETLQGEEDLDVGTVEGETPGEGKKRNDIFEHMNRYASRISKNIHLANRSRYDDYPFDFSVQKREGGWHVTADAAPAMEEIKTINTILNTPVIKLNEVEKKCLWKFRLQLVNRQEALGTFVKSVNWENPQEKDEATELLNYWSKPSLENCLEMLNCHLQRTVIKKYVMQIIAQAKKDQLKLYLFQLVQSLRVFNHQPIDDLFIETLINKCITSKKLSIFLHWFLLSETKDKCKGNLYIHIHKLFITKLMTSNLKKKRKILSILKNQNRFRNQLLYLTKIAKSKSDRIYNKTKKLRQFLFCYRQNYGCVVIKDFIKNNIFVSDNEVYDFVSPRDARQGAAAEGVQVEGAVDEVEGVVGEVEGVVGEVEGMVGEVEGMVGEVEGMVGEVEGMVGEVEGMVGEVEGMVGEVEAQVDVEKNVVTMQQVVEEDATVDVDSDADSVHHQNDVCNSVYYLNGELSIHADPEADVYCFQYDPGGTQTAQGTLPLTHRSTSDISTEESKTINYIDDSKGAPIERNKDTSFFSNLLQLNDNFDFFLSATYSDEDNNIDILDDSISLVRKQKIKRIRAPLILPIDPDIEFLSFLPEQSYVLRSSLYPIVIACLVRKKIKLAHEHFHNLIINEQKYLKKNVKKKKNYSMYHSFNSKFLKSLYSSFDCASDFERHYRKVKWEGKNIFYNGRRVEKVGLQKLVPRDGEECPSVDFPIADPPNAQVVIHHETESTSHSKQCVKKYNEIYELSIKKYIYKAGDDLRQDHLVIQIICIIDNIWKRYGLDLKLTLYKVLALSTDDGFIEFVNYAESISSIKKNYKGEIRQYFMEKGTDPKSPLGFDATILENFISSCAGYSVITYLLGIGDRHLDNLMVSRDGCFFHIDFGYIFGEDPKPFSPPMKLCKEMIEAMGGAHSVGYEQFLKKCCLAYKYLRYHSKLIISLLDCMCESGLKDMKMSPELCVLKVQEKFRLDLNDEAAEVYFLSVINTSVKTLFPVVVDKLHEWALNWK</sequence>
<evidence type="ECO:0000256" key="6">
    <source>
        <dbReference type="SAM" id="MobiDB-lite"/>
    </source>
</evidence>
<dbReference type="GO" id="GO:0005768">
    <property type="term" value="C:endosome"/>
    <property type="evidence" value="ECO:0007669"/>
    <property type="project" value="TreeGrafter"/>
</dbReference>
<dbReference type="VEuPathDB" id="PlasmoDB:PKNH_1017900"/>
<comment type="caution">
    <text evidence="9">The sequence shown here is derived from an EMBL/GenBank/DDBJ whole genome shotgun (WGS) entry which is preliminary data.</text>
</comment>
<dbReference type="eggNOG" id="KOG0906">
    <property type="taxonomic scope" value="Eukaryota"/>
</dbReference>
<dbReference type="GO" id="GO:0034271">
    <property type="term" value="C:phosphatidylinositol 3-kinase complex, class III, type I"/>
    <property type="evidence" value="ECO:0007669"/>
    <property type="project" value="TreeGrafter"/>
</dbReference>
<feature type="compositionally biased region" description="Polar residues" evidence="6">
    <location>
        <begin position="269"/>
        <end position="280"/>
    </location>
</feature>